<keyword evidence="1" id="KW-1133">Transmembrane helix</keyword>
<dbReference type="AlphaFoldDB" id="A0A3P6RAF9"/>
<feature type="transmembrane region" description="Helical" evidence="1">
    <location>
        <begin position="57"/>
        <end position="74"/>
    </location>
</feature>
<protein>
    <submittedName>
        <fullName evidence="2">Uncharacterized protein</fullName>
    </submittedName>
</protein>
<keyword evidence="3" id="KW-1185">Reference proteome</keyword>
<proteinExistence type="predicted"/>
<dbReference type="EMBL" id="UYRV01010679">
    <property type="protein sequence ID" value="VDK57599.1"/>
    <property type="molecule type" value="Genomic_DNA"/>
</dbReference>
<accession>A0A3P6RAF9</accession>
<sequence>MASVPRRLVTMQVSHPIWSGLSFHWNASTAVSLIMKNCSLCFRFVSLHKCSMGRLPVYNYIVAVQVSVFGFLLHF</sequence>
<dbReference type="Proteomes" id="UP000271889">
    <property type="component" value="Unassembled WGS sequence"/>
</dbReference>
<evidence type="ECO:0000313" key="2">
    <source>
        <dbReference type="EMBL" id="VDK57599.1"/>
    </source>
</evidence>
<organism evidence="2 3">
    <name type="scientific">Cylicostephanus goldi</name>
    <name type="common">Nematode worm</name>
    <dbReference type="NCBI Taxonomy" id="71465"/>
    <lineage>
        <taxon>Eukaryota</taxon>
        <taxon>Metazoa</taxon>
        <taxon>Ecdysozoa</taxon>
        <taxon>Nematoda</taxon>
        <taxon>Chromadorea</taxon>
        <taxon>Rhabditida</taxon>
        <taxon>Rhabditina</taxon>
        <taxon>Rhabditomorpha</taxon>
        <taxon>Strongyloidea</taxon>
        <taxon>Strongylidae</taxon>
        <taxon>Cylicostephanus</taxon>
    </lineage>
</organism>
<evidence type="ECO:0000256" key="1">
    <source>
        <dbReference type="SAM" id="Phobius"/>
    </source>
</evidence>
<evidence type="ECO:0000313" key="3">
    <source>
        <dbReference type="Proteomes" id="UP000271889"/>
    </source>
</evidence>
<keyword evidence="1" id="KW-0472">Membrane</keyword>
<gene>
    <name evidence="2" type="ORF">CGOC_LOCUS4046</name>
</gene>
<keyword evidence="1" id="KW-0812">Transmembrane</keyword>
<name>A0A3P6RAF9_CYLGO</name>
<reference evidence="2 3" key="1">
    <citation type="submission" date="2018-11" db="EMBL/GenBank/DDBJ databases">
        <authorList>
            <consortium name="Pathogen Informatics"/>
        </authorList>
    </citation>
    <scope>NUCLEOTIDE SEQUENCE [LARGE SCALE GENOMIC DNA]</scope>
</reference>